<protein>
    <submittedName>
        <fullName evidence="2">Uncharacterized protein</fullName>
    </submittedName>
</protein>
<feature type="region of interest" description="Disordered" evidence="1">
    <location>
        <begin position="243"/>
        <end position="325"/>
    </location>
</feature>
<gene>
    <name evidence="2" type="ORF">P167DRAFT_531686</name>
</gene>
<feature type="compositionally biased region" description="Low complexity" evidence="1">
    <location>
        <begin position="379"/>
        <end position="389"/>
    </location>
</feature>
<feature type="region of interest" description="Disordered" evidence="1">
    <location>
        <begin position="379"/>
        <end position="412"/>
    </location>
</feature>
<reference evidence="2 3" key="1">
    <citation type="journal article" date="2018" name="Nat. Ecol. Evol.">
        <title>Pezizomycetes genomes reveal the molecular basis of ectomycorrhizal truffle lifestyle.</title>
        <authorList>
            <person name="Murat C."/>
            <person name="Payen T."/>
            <person name="Noel B."/>
            <person name="Kuo A."/>
            <person name="Morin E."/>
            <person name="Chen J."/>
            <person name="Kohler A."/>
            <person name="Krizsan K."/>
            <person name="Balestrini R."/>
            <person name="Da Silva C."/>
            <person name="Montanini B."/>
            <person name="Hainaut M."/>
            <person name="Levati E."/>
            <person name="Barry K.W."/>
            <person name="Belfiori B."/>
            <person name="Cichocki N."/>
            <person name="Clum A."/>
            <person name="Dockter R.B."/>
            <person name="Fauchery L."/>
            <person name="Guy J."/>
            <person name="Iotti M."/>
            <person name="Le Tacon F."/>
            <person name="Lindquist E.A."/>
            <person name="Lipzen A."/>
            <person name="Malagnac F."/>
            <person name="Mello A."/>
            <person name="Molinier V."/>
            <person name="Miyauchi S."/>
            <person name="Poulain J."/>
            <person name="Riccioni C."/>
            <person name="Rubini A."/>
            <person name="Sitrit Y."/>
            <person name="Splivallo R."/>
            <person name="Traeger S."/>
            <person name="Wang M."/>
            <person name="Zifcakova L."/>
            <person name="Wipf D."/>
            <person name="Zambonelli A."/>
            <person name="Paolocci F."/>
            <person name="Nowrousian M."/>
            <person name="Ottonello S."/>
            <person name="Baldrian P."/>
            <person name="Spatafora J.W."/>
            <person name="Henrissat B."/>
            <person name="Nagy L.G."/>
            <person name="Aury J.M."/>
            <person name="Wincker P."/>
            <person name="Grigoriev I.V."/>
            <person name="Bonfante P."/>
            <person name="Martin F.M."/>
        </authorList>
    </citation>
    <scope>NUCLEOTIDE SEQUENCE [LARGE SCALE GENOMIC DNA]</scope>
    <source>
        <strain evidence="2 3">CCBAS932</strain>
    </source>
</reference>
<dbReference type="EMBL" id="ML119107">
    <property type="protein sequence ID" value="RPB16722.1"/>
    <property type="molecule type" value="Genomic_DNA"/>
</dbReference>
<accession>A0A3N4L5E6</accession>
<dbReference type="AlphaFoldDB" id="A0A3N4L5E6"/>
<sequence length="1024" mass="113804">MATNSESSRNITRTSGIHPRMIFVARTTLPHDKEANPRPYLAIKKINNQIIALPLTSLEKRVTENETYKEICIRHKRSEWDYFAISPNTNIYNDSISQPLSSEVHKYSKGWIDLITPMTIGTKNIVTAKRVDEISQVDLEKVIAAHVARMGFQQIGGGGGGNGGCLGIGTRVSNSVLAQGFQKILNITKTLLHASENKEATQGENERRYAEVISICNDLIVTYPPSPPHEAINPLDIPISEIDLHDQLPTRMGSKRRRRRNTKSSGTCNDGQSETRRTDDPNGGGGPNGRGPNGYGHVTSHAESKPRAGKSTGGESKTSAQNASPVHCANRNLAGEWSDADWQLIEYGDGDGDDETSTEEISEEPWQLLDYELSYCDSDSDSYISSSELDGPDVEDWRESLPDPAQTSSTDAAVTVQNNRILMIMRYLDALRTYRRGEEGMLDSRAQDSPDKSLLSSSEMLKPGCIISPPETNSSDKSFTSTESSSSEKSLLSNAMGKRPQKTSTTINTTCFKCKKNITTGTHDSKFSVEAFCEKCNSSANEDGNVNVQDKYRIGRTFGEGFDKSILKKSPQAVLANNRYSGLVKRVLMQANLKERNVLAESCSKSSAFRFVLREEHTDEQELDKIGNRTIVSSCQSVLEGEHDEDILCFLDGAGYVDLGRDEYGVDCIALRNSAKNELSRVEHDTKTKLPNFPSSALGVRSQFGQISSTNTAGRPSEIGEACQLFDRSRSNTSKSFESGQTDRTQVQRFTSPALQYTTAIQRRCDYLLRLINPAQNSLPPVHTIAKRLLEYVCSIKKISETGGWKDADCLETLQCTIFPKEYLPANSDVLINLLRSYPLTDGDPDIQALARLSLTNDSDLLLERINFALPRTRDDWLATDNVWNQEVVQSTSEQRLLLQQDGMIKWIRFLMSTLGLGEAHTREFMGEQGSSKIEKDLLCLLDSLGANFELAVESGSGKRDGQRKIPSIEDLEEDILEERDKKLKCENEQCRRCKFMERDRCFSNTSCINNCSNSEDCNYGEGS</sequence>
<evidence type="ECO:0000256" key="1">
    <source>
        <dbReference type="SAM" id="MobiDB-lite"/>
    </source>
</evidence>
<feature type="compositionally biased region" description="Gly residues" evidence="1">
    <location>
        <begin position="282"/>
        <end position="294"/>
    </location>
</feature>
<dbReference type="Proteomes" id="UP000277580">
    <property type="component" value="Unassembled WGS sequence"/>
</dbReference>
<proteinExistence type="predicted"/>
<evidence type="ECO:0000313" key="3">
    <source>
        <dbReference type="Proteomes" id="UP000277580"/>
    </source>
</evidence>
<feature type="region of interest" description="Disordered" evidence="1">
    <location>
        <begin position="468"/>
        <end position="502"/>
    </location>
</feature>
<feature type="compositionally biased region" description="Polar residues" evidence="1">
    <location>
        <begin position="263"/>
        <end position="272"/>
    </location>
</feature>
<dbReference type="OrthoDB" id="2624308at2759"/>
<evidence type="ECO:0000313" key="2">
    <source>
        <dbReference type="EMBL" id="RPB16722.1"/>
    </source>
</evidence>
<organism evidence="2 3">
    <name type="scientific">Morchella conica CCBAS932</name>
    <dbReference type="NCBI Taxonomy" id="1392247"/>
    <lineage>
        <taxon>Eukaryota</taxon>
        <taxon>Fungi</taxon>
        <taxon>Dikarya</taxon>
        <taxon>Ascomycota</taxon>
        <taxon>Pezizomycotina</taxon>
        <taxon>Pezizomycetes</taxon>
        <taxon>Pezizales</taxon>
        <taxon>Morchellaceae</taxon>
        <taxon>Morchella</taxon>
    </lineage>
</organism>
<feature type="compositionally biased region" description="Basic residues" evidence="1">
    <location>
        <begin position="253"/>
        <end position="262"/>
    </location>
</feature>
<name>A0A3N4L5E6_9PEZI</name>
<feature type="compositionally biased region" description="Polar residues" evidence="1">
    <location>
        <begin position="313"/>
        <end position="324"/>
    </location>
</feature>
<keyword evidence="3" id="KW-1185">Reference proteome</keyword>
<feature type="compositionally biased region" description="Low complexity" evidence="1">
    <location>
        <begin position="475"/>
        <end position="493"/>
    </location>
</feature>
<dbReference type="InParanoid" id="A0A3N4L5E6"/>